<dbReference type="Proteomes" id="UP000186594">
    <property type="component" value="Unassembled WGS sequence"/>
</dbReference>
<reference evidence="12 13" key="1">
    <citation type="submission" date="2016-04" db="EMBL/GenBank/DDBJ databases">
        <title>Evolutionary innovation and constraint leading to complex multicellularity in the Ascomycota.</title>
        <authorList>
            <person name="Cisse O."/>
            <person name="Nguyen A."/>
            <person name="Hewitt D.A."/>
            <person name="Jedd G."/>
            <person name="Stajich J.E."/>
        </authorList>
    </citation>
    <scope>NUCLEOTIDE SEQUENCE [LARGE SCALE GENOMIC DNA]</scope>
    <source>
        <strain evidence="12 13">DAH-3</strain>
    </source>
</reference>
<dbReference type="InterPro" id="IPR024909">
    <property type="entry name" value="Cys-tRNA/MSH_ligase"/>
</dbReference>
<dbReference type="NCBIfam" id="TIGR00435">
    <property type="entry name" value="cysS"/>
    <property type="match status" value="1"/>
</dbReference>
<evidence type="ECO:0000313" key="13">
    <source>
        <dbReference type="Proteomes" id="UP000186594"/>
    </source>
</evidence>
<dbReference type="GO" id="GO:0004817">
    <property type="term" value="F:cysteine-tRNA ligase activity"/>
    <property type="evidence" value="ECO:0007669"/>
    <property type="project" value="UniProtKB-EC"/>
</dbReference>
<dbReference type="InterPro" id="IPR015803">
    <property type="entry name" value="Cys-tRNA-ligase"/>
</dbReference>
<dbReference type="STRING" id="1198029.A0A1U7LII0"/>
<dbReference type="InterPro" id="IPR014729">
    <property type="entry name" value="Rossmann-like_a/b/a_fold"/>
</dbReference>
<feature type="domain" description="tRNA synthetases class I catalytic" evidence="11">
    <location>
        <begin position="235"/>
        <end position="648"/>
    </location>
</feature>
<dbReference type="SUPFAM" id="SSF52374">
    <property type="entry name" value="Nucleotidylyl transferase"/>
    <property type="match status" value="1"/>
</dbReference>
<keyword evidence="5" id="KW-0547">Nucleotide-binding</keyword>
<dbReference type="OMA" id="FHNDMKS"/>
<dbReference type="GO" id="GO:0046872">
    <property type="term" value="F:metal ion binding"/>
    <property type="evidence" value="ECO:0007669"/>
    <property type="project" value="UniProtKB-KW"/>
</dbReference>
<evidence type="ECO:0000256" key="2">
    <source>
        <dbReference type="ARBA" id="ARBA00012832"/>
    </source>
</evidence>
<dbReference type="HAMAP" id="MF_00041">
    <property type="entry name" value="Cys_tRNA_synth"/>
    <property type="match status" value="1"/>
</dbReference>
<keyword evidence="9" id="KW-0030">Aminoacyl-tRNA synthetase</keyword>
<keyword evidence="6" id="KW-0862">Zinc</keyword>
<accession>A0A1U7LII0</accession>
<keyword evidence="7" id="KW-0067">ATP-binding</keyword>
<dbReference type="Pfam" id="PF08618">
    <property type="entry name" value="Opi1"/>
    <property type="match status" value="1"/>
</dbReference>
<gene>
    <name evidence="12" type="ORF">NEOLI_004638</name>
</gene>
<evidence type="ECO:0000256" key="9">
    <source>
        <dbReference type="ARBA" id="ARBA00023146"/>
    </source>
</evidence>
<dbReference type="EMBL" id="LXFE01003374">
    <property type="protein sequence ID" value="OLL22403.1"/>
    <property type="molecule type" value="Genomic_DNA"/>
</dbReference>
<dbReference type="PRINTS" id="PR00983">
    <property type="entry name" value="TRNASYNTHCYS"/>
</dbReference>
<evidence type="ECO:0000256" key="3">
    <source>
        <dbReference type="ARBA" id="ARBA00022598"/>
    </source>
</evidence>
<dbReference type="Gene3D" id="1.20.120.1910">
    <property type="entry name" value="Cysteine-tRNA ligase, C-terminal anti-codon recognition domain"/>
    <property type="match status" value="1"/>
</dbReference>
<dbReference type="GO" id="GO:0006423">
    <property type="term" value="P:cysteinyl-tRNA aminoacylation"/>
    <property type="evidence" value="ECO:0007669"/>
    <property type="project" value="EnsemblFungi"/>
</dbReference>
<dbReference type="Pfam" id="PF01406">
    <property type="entry name" value="tRNA-synt_1e"/>
    <property type="match status" value="1"/>
</dbReference>
<dbReference type="OrthoDB" id="438179at2759"/>
<dbReference type="GO" id="GO:0005524">
    <property type="term" value="F:ATP binding"/>
    <property type="evidence" value="ECO:0007669"/>
    <property type="project" value="UniProtKB-KW"/>
</dbReference>
<dbReference type="GO" id="GO:0005829">
    <property type="term" value="C:cytosol"/>
    <property type="evidence" value="ECO:0007669"/>
    <property type="project" value="EnsemblFungi"/>
</dbReference>
<dbReference type="InterPro" id="IPR013927">
    <property type="entry name" value="TF_Opi1_Ccg-8"/>
</dbReference>
<sequence length="934" mass="105662">MHDHRGLSQDMMSVEGCSHPASAGIARDTVNKPTPCHENMFIDDPDVRIAAEALEELGAGKSTGNRRESVFLDRVASYHPIISSAVNAYEASKSKVPGLRFSTEVMESVARPVTSRFDMDAFACRQLDRIESNFNGSSIAIVPTSPSSKWHGVIVSAGSIGAAFSEESIRGLRYCIQWLRFTNNNVECMIEQMLDLLSLKPEDAVVPQSEISHRLAVFKANIVETIKRTVDMTAFVPIDPRRVSWYSCGPTVYDASHLGHARNYVTIDILRRITEDYFGYNVTFVQNVTDIDDKIIDRARENYLYERYTSQHPSASPKVLEKVSAAWEKYRESHFPSSPPGLADFVRWSSTLDISAETAKDQKFPLRLKALKVSAAAIQSPSATFFDNVRDILVPVLDSEQGASVEDPSIFRSLAAYWERQYDLDMAKLNVRPPTVITRVSEYIPQIIDFVKKLIDKTFAYEHEGNVYFDSINYDRNGYSPYVKLEPWNKGNQELIADGEGSLSKTTGKRATSDFALWKKSKAGHPTWDSPWGKGRPGWHIECSVMASEVLGEQIDIHTGGIDLAFPHHDNELAQSEAYHGCKQWINYFLHTGHLHIEGLKMSKSLKNFITIQEALEKYSSRQLRLAFLLQQWNSGIDFRESLISEVKGFEKTMTNLFTNVKALKNEHNESVGKGLTIPYQYAKHERNLLNSLDTSQKRLHEALCDNFNTPLAAQILLELVNKTNIYLSSTRSDANICLVTDVSSWIVKILGIFGFEMSQLGWASAQNAPSSENTVMPYLRVLSSFRDQVRSLSIDKAPHSRILALCDRIRDFDLAELGVSLDDREYGAALIKFVDRQDLVAQREAKFAKEKEKADKKAAMKTAEDAKKRDRLEKGKTVPSEMFKTAEYSQWDNNGIPILDKEGVEVNKSRRKKLIKEWELQKKLHEEYLLSMR</sequence>
<proteinExistence type="inferred from homology"/>
<evidence type="ECO:0000256" key="10">
    <source>
        <dbReference type="ARBA" id="ARBA00031499"/>
    </source>
</evidence>
<dbReference type="Gene3D" id="3.40.50.620">
    <property type="entry name" value="HUPs"/>
    <property type="match status" value="1"/>
</dbReference>
<protein>
    <recommendedName>
        <fullName evidence="2">cysteine--tRNA ligase</fullName>
        <ecNumber evidence="2">6.1.1.16</ecNumber>
    </recommendedName>
    <alternativeName>
        <fullName evidence="10">Cysteinyl-tRNA synthetase</fullName>
    </alternativeName>
</protein>
<dbReference type="CDD" id="cd00672">
    <property type="entry name" value="CysRS_core"/>
    <property type="match status" value="1"/>
</dbReference>
<evidence type="ECO:0000256" key="5">
    <source>
        <dbReference type="ARBA" id="ARBA00022741"/>
    </source>
</evidence>
<comment type="cofactor">
    <cofactor evidence="1">
        <name>Zn(2+)</name>
        <dbReference type="ChEBI" id="CHEBI:29105"/>
    </cofactor>
</comment>
<keyword evidence="13" id="KW-1185">Reference proteome</keyword>
<keyword evidence="3 12" id="KW-0436">Ligase</keyword>
<evidence type="ECO:0000256" key="8">
    <source>
        <dbReference type="ARBA" id="ARBA00022917"/>
    </source>
</evidence>
<dbReference type="GO" id="GO:0003714">
    <property type="term" value="F:transcription corepressor activity"/>
    <property type="evidence" value="ECO:0007669"/>
    <property type="project" value="InterPro"/>
</dbReference>
<evidence type="ECO:0000256" key="6">
    <source>
        <dbReference type="ARBA" id="ARBA00022833"/>
    </source>
</evidence>
<keyword evidence="8" id="KW-0648">Protein biosynthesis</keyword>
<dbReference type="GO" id="GO:1990825">
    <property type="term" value="F:sequence-specific mRNA binding"/>
    <property type="evidence" value="ECO:0007669"/>
    <property type="project" value="EnsemblFungi"/>
</dbReference>
<evidence type="ECO:0000256" key="1">
    <source>
        <dbReference type="ARBA" id="ARBA00001947"/>
    </source>
</evidence>
<evidence type="ECO:0000256" key="7">
    <source>
        <dbReference type="ARBA" id="ARBA00022840"/>
    </source>
</evidence>
<comment type="caution">
    <text evidence="12">The sequence shown here is derived from an EMBL/GenBank/DDBJ whole genome shotgun (WGS) entry which is preliminary data.</text>
</comment>
<organism evidence="12 13">
    <name type="scientific">Neolecta irregularis (strain DAH-3)</name>
    <dbReference type="NCBI Taxonomy" id="1198029"/>
    <lineage>
        <taxon>Eukaryota</taxon>
        <taxon>Fungi</taxon>
        <taxon>Dikarya</taxon>
        <taxon>Ascomycota</taxon>
        <taxon>Taphrinomycotina</taxon>
        <taxon>Neolectales</taxon>
        <taxon>Neolectaceae</taxon>
        <taxon>Neolecta</taxon>
    </lineage>
</organism>
<evidence type="ECO:0000259" key="11">
    <source>
        <dbReference type="Pfam" id="PF01406"/>
    </source>
</evidence>
<dbReference type="AlphaFoldDB" id="A0A1U7LII0"/>
<dbReference type="PANTHER" id="PTHR10890:SF3">
    <property type="entry name" value="CYSTEINE--TRNA LIGASE, CYTOPLASMIC"/>
    <property type="match status" value="1"/>
</dbReference>
<dbReference type="EC" id="6.1.1.16" evidence="2"/>
<evidence type="ECO:0000256" key="4">
    <source>
        <dbReference type="ARBA" id="ARBA00022723"/>
    </source>
</evidence>
<dbReference type="InterPro" id="IPR032678">
    <property type="entry name" value="tRNA-synt_1_cat_dom"/>
</dbReference>
<evidence type="ECO:0000313" key="12">
    <source>
        <dbReference type="EMBL" id="OLL22403.1"/>
    </source>
</evidence>
<dbReference type="InterPro" id="IPR009080">
    <property type="entry name" value="tRNAsynth_Ia_anticodon-bd"/>
</dbReference>
<dbReference type="GO" id="GO:0005739">
    <property type="term" value="C:mitochondrion"/>
    <property type="evidence" value="ECO:0007669"/>
    <property type="project" value="EnsemblFungi"/>
</dbReference>
<dbReference type="SUPFAM" id="SSF47323">
    <property type="entry name" value="Anticodon-binding domain of a subclass of class I aminoacyl-tRNA synthetases"/>
    <property type="match status" value="1"/>
</dbReference>
<name>A0A1U7LII0_NEOID</name>
<dbReference type="PANTHER" id="PTHR10890">
    <property type="entry name" value="CYSTEINYL-TRNA SYNTHETASE"/>
    <property type="match status" value="1"/>
</dbReference>
<keyword evidence="4" id="KW-0479">Metal-binding</keyword>